<organism evidence="2 3">
    <name type="scientific">Draconibacterium orientale</name>
    <dbReference type="NCBI Taxonomy" id="1168034"/>
    <lineage>
        <taxon>Bacteria</taxon>
        <taxon>Pseudomonadati</taxon>
        <taxon>Bacteroidota</taxon>
        <taxon>Bacteroidia</taxon>
        <taxon>Marinilabiliales</taxon>
        <taxon>Prolixibacteraceae</taxon>
        <taxon>Draconibacterium</taxon>
    </lineage>
</organism>
<dbReference type="InterPro" id="IPR012337">
    <property type="entry name" value="RNaseH-like_sf"/>
</dbReference>
<protein>
    <submittedName>
        <fullName evidence="2">Transposase DDE domain-containing protein</fullName>
    </submittedName>
</protein>
<evidence type="ECO:0000313" key="3">
    <source>
        <dbReference type="Proteomes" id="UP000181981"/>
    </source>
</evidence>
<feature type="domain" description="Transposase IS4-like" evidence="1">
    <location>
        <begin position="84"/>
        <end position="264"/>
    </location>
</feature>
<dbReference type="AlphaFoldDB" id="A0A1I0J843"/>
<dbReference type="SUPFAM" id="SSF53098">
    <property type="entry name" value="Ribonuclease H-like"/>
    <property type="match status" value="1"/>
</dbReference>
<dbReference type="PANTHER" id="PTHR33258">
    <property type="entry name" value="TRANSPOSASE INSL FOR INSERTION SEQUENCE ELEMENT IS186A-RELATED"/>
    <property type="match status" value="1"/>
</dbReference>
<feature type="non-terminal residue" evidence="2">
    <location>
        <position position="265"/>
    </location>
</feature>
<dbReference type="PANTHER" id="PTHR33258:SF1">
    <property type="entry name" value="TRANSPOSASE INSL FOR INSERTION SEQUENCE ELEMENT IS186A-RELATED"/>
    <property type="match status" value="1"/>
</dbReference>
<proteinExistence type="predicted"/>
<dbReference type="GO" id="GO:0006313">
    <property type="term" value="P:DNA transposition"/>
    <property type="evidence" value="ECO:0007669"/>
    <property type="project" value="InterPro"/>
</dbReference>
<evidence type="ECO:0000259" key="1">
    <source>
        <dbReference type="Pfam" id="PF01609"/>
    </source>
</evidence>
<dbReference type="Gene3D" id="3.90.350.10">
    <property type="entry name" value="Transposase Inhibitor Protein From Tn5, Chain A, domain 1"/>
    <property type="match status" value="1"/>
</dbReference>
<reference evidence="2 3" key="1">
    <citation type="submission" date="2016-10" db="EMBL/GenBank/DDBJ databases">
        <authorList>
            <person name="de Groot N.N."/>
        </authorList>
    </citation>
    <scope>NUCLEOTIDE SEQUENCE [LARGE SCALE GENOMIC DNA]</scope>
    <source>
        <strain evidence="2 3">DSM 25947</strain>
    </source>
</reference>
<gene>
    <name evidence="2" type="ORF">SAMN05444285_13843</name>
</gene>
<sequence length="265" mass="31433">MEDIFNSAQFKFLFNLDTTQTIRHSSISERLSVINIEFFQQAYELTYNYFSTYYSRLQREQVRLIRVDSSMVAEAANKLIEGMNVGCKKDGKKQIKFTVAFDGDLPCMTKIFTNRKCLSEDTTIPQVVFDYARKDKSAIFTFDRGVGKRETFCRLSQQGTSFVTRINPKAKYKLVRELENGNNRLVGSLELIKELEVQLPKNRKEHWVFPEETFRLTITRHPEDGTEYWFLTNLFEIGVEEVLQYYKKRWDIEVFFRFLKQELNF</sequence>
<dbReference type="GO" id="GO:0004803">
    <property type="term" value="F:transposase activity"/>
    <property type="evidence" value="ECO:0007669"/>
    <property type="project" value="InterPro"/>
</dbReference>
<accession>A0A1I0J843</accession>
<dbReference type="Proteomes" id="UP000181981">
    <property type="component" value="Unassembled WGS sequence"/>
</dbReference>
<name>A0A1I0J843_9BACT</name>
<dbReference type="Pfam" id="PF01609">
    <property type="entry name" value="DDE_Tnp_1"/>
    <property type="match status" value="1"/>
</dbReference>
<evidence type="ECO:0000313" key="2">
    <source>
        <dbReference type="EMBL" id="SEU05857.1"/>
    </source>
</evidence>
<dbReference type="GO" id="GO:0003677">
    <property type="term" value="F:DNA binding"/>
    <property type="evidence" value="ECO:0007669"/>
    <property type="project" value="InterPro"/>
</dbReference>
<dbReference type="InterPro" id="IPR002559">
    <property type="entry name" value="Transposase_11"/>
</dbReference>
<dbReference type="EMBL" id="FOHT01000038">
    <property type="protein sequence ID" value="SEU05857.1"/>
    <property type="molecule type" value="Genomic_DNA"/>
</dbReference>